<proteinExistence type="inferred from homology"/>
<organism evidence="8 9">
    <name type="scientific">Niastella koreensis</name>
    <dbReference type="NCBI Taxonomy" id="354356"/>
    <lineage>
        <taxon>Bacteria</taxon>
        <taxon>Pseudomonadati</taxon>
        <taxon>Bacteroidota</taxon>
        <taxon>Chitinophagia</taxon>
        <taxon>Chitinophagales</taxon>
        <taxon>Chitinophagaceae</taxon>
        <taxon>Niastella</taxon>
    </lineage>
</organism>
<dbReference type="InterPro" id="IPR037185">
    <property type="entry name" value="EmrE-like"/>
</dbReference>
<dbReference type="PANTHER" id="PTHR32322">
    <property type="entry name" value="INNER MEMBRANE TRANSPORTER"/>
    <property type="match status" value="1"/>
</dbReference>
<evidence type="ECO:0000256" key="4">
    <source>
        <dbReference type="ARBA" id="ARBA00022989"/>
    </source>
</evidence>
<dbReference type="SUPFAM" id="SSF103481">
    <property type="entry name" value="Multidrug resistance efflux transporter EmrE"/>
    <property type="match status" value="2"/>
</dbReference>
<feature type="transmembrane region" description="Helical" evidence="6">
    <location>
        <begin position="123"/>
        <end position="142"/>
    </location>
</feature>
<feature type="transmembrane region" description="Helical" evidence="6">
    <location>
        <begin position="38"/>
        <end position="56"/>
    </location>
</feature>
<evidence type="ECO:0000256" key="3">
    <source>
        <dbReference type="ARBA" id="ARBA00022692"/>
    </source>
</evidence>
<evidence type="ECO:0000313" key="9">
    <source>
        <dbReference type="Proteomes" id="UP000192277"/>
    </source>
</evidence>
<evidence type="ECO:0000313" key="8">
    <source>
        <dbReference type="EMBL" id="OQP48634.1"/>
    </source>
</evidence>
<dbReference type="RefSeq" id="WP_014221847.1">
    <property type="nucleotide sequence ID" value="NZ_LWBO01000012.1"/>
</dbReference>
<sequence>MSAYRGVLINGIVFAALCIIWGSSFILMKEGIKHLTPYQVATIRILSAGIVLLPVAIRLWKNIPPNKLGYVFLSGVLGSFFPAYLFCIAETKIDSSLAGFLNSLTPVFTIFTGLLFFGQVFQLHKLIGVLIAISGMLVMLFAKGSINMQYLSYSCFALVATILYGLNINLVGRHLHEVGSLAVVAVSFAMLLLPCLIILWLTGYFSLPLTQTGVLFSSGASSVLGIMGTAVATILFYILIKRSSGLFASMVTYGIPFIALSWGVLAGETINGWQILGLVIILAGVYVTTRWKALNKNKM</sequence>
<evidence type="ECO:0000256" key="6">
    <source>
        <dbReference type="SAM" id="Phobius"/>
    </source>
</evidence>
<name>A0ABX3NWM2_9BACT</name>
<keyword evidence="9" id="KW-1185">Reference proteome</keyword>
<dbReference type="EMBL" id="LWBO01000012">
    <property type="protein sequence ID" value="OQP48634.1"/>
    <property type="molecule type" value="Genomic_DNA"/>
</dbReference>
<dbReference type="Proteomes" id="UP000192277">
    <property type="component" value="Unassembled WGS sequence"/>
</dbReference>
<dbReference type="Pfam" id="PF00892">
    <property type="entry name" value="EamA"/>
    <property type="match status" value="2"/>
</dbReference>
<evidence type="ECO:0000256" key="5">
    <source>
        <dbReference type="ARBA" id="ARBA00023136"/>
    </source>
</evidence>
<dbReference type="InterPro" id="IPR000620">
    <property type="entry name" value="EamA_dom"/>
</dbReference>
<comment type="caution">
    <text evidence="8">The sequence shown here is derived from an EMBL/GenBank/DDBJ whole genome shotgun (WGS) entry which is preliminary data.</text>
</comment>
<dbReference type="InterPro" id="IPR050638">
    <property type="entry name" value="AA-Vitamin_Transporters"/>
</dbReference>
<feature type="domain" description="EamA" evidence="7">
    <location>
        <begin position="12"/>
        <end position="140"/>
    </location>
</feature>
<keyword evidence="3 6" id="KW-0812">Transmembrane</keyword>
<keyword evidence="5 6" id="KW-0472">Membrane</keyword>
<evidence type="ECO:0000256" key="1">
    <source>
        <dbReference type="ARBA" id="ARBA00004141"/>
    </source>
</evidence>
<comment type="subcellular location">
    <subcellularLocation>
        <location evidence="1">Membrane</location>
        <topology evidence="1">Multi-pass membrane protein</topology>
    </subcellularLocation>
</comment>
<dbReference type="PANTHER" id="PTHR32322:SF2">
    <property type="entry name" value="EAMA DOMAIN-CONTAINING PROTEIN"/>
    <property type="match status" value="1"/>
</dbReference>
<feature type="transmembrane region" description="Helical" evidence="6">
    <location>
        <begin position="246"/>
        <end position="265"/>
    </location>
</feature>
<feature type="transmembrane region" description="Helical" evidence="6">
    <location>
        <begin position="7"/>
        <end position="26"/>
    </location>
</feature>
<feature type="transmembrane region" description="Helical" evidence="6">
    <location>
        <begin position="271"/>
        <end position="289"/>
    </location>
</feature>
<feature type="transmembrane region" description="Helical" evidence="6">
    <location>
        <begin position="148"/>
        <end position="166"/>
    </location>
</feature>
<accession>A0ABX3NWM2</accession>
<comment type="similarity">
    <text evidence="2">Belongs to the EamA transporter family.</text>
</comment>
<feature type="transmembrane region" description="Helical" evidence="6">
    <location>
        <begin position="97"/>
        <end position="116"/>
    </location>
</feature>
<feature type="domain" description="EamA" evidence="7">
    <location>
        <begin position="154"/>
        <end position="289"/>
    </location>
</feature>
<gene>
    <name evidence="8" type="ORF">A4D02_07985</name>
</gene>
<evidence type="ECO:0000256" key="2">
    <source>
        <dbReference type="ARBA" id="ARBA00007362"/>
    </source>
</evidence>
<evidence type="ECO:0000259" key="7">
    <source>
        <dbReference type="Pfam" id="PF00892"/>
    </source>
</evidence>
<protein>
    <recommendedName>
        <fullName evidence="7">EamA domain-containing protein</fullName>
    </recommendedName>
</protein>
<feature type="transmembrane region" description="Helical" evidence="6">
    <location>
        <begin position="214"/>
        <end position="239"/>
    </location>
</feature>
<feature type="transmembrane region" description="Helical" evidence="6">
    <location>
        <begin position="68"/>
        <end position="85"/>
    </location>
</feature>
<feature type="transmembrane region" description="Helical" evidence="6">
    <location>
        <begin position="178"/>
        <end position="202"/>
    </location>
</feature>
<keyword evidence="4 6" id="KW-1133">Transmembrane helix</keyword>
<reference evidence="8 9" key="1">
    <citation type="submission" date="2016-04" db="EMBL/GenBank/DDBJ databases">
        <authorList>
            <person name="Chen L."/>
            <person name="Zhuang W."/>
            <person name="Wang G."/>
        </authorList>
    </citation>
    <scope>NUCLEOTIDE SEQUENCE [LARGE SCALE GENOMIC DNA]</scope>
    <source>
        <strain evidence="9">GR20</strain>
    </source>
</reference>